<gene>
    <name evidence="15" type="primary">107363252</name>
</gene>
<proteinExistence type="inferred from homology"/>
<evidence type="ECO:0000256" key="4">
    <source>
        <dbReference type="ARBA" id="ARBA00013000"/>
    </source>
</evidence>
<dbReference type="InterPro" id="IPR006108">
    <property type="entry name" value="3HC_DH_C"/>
</dbReference>
<dbReference type="OrthoDB" id="5958943at2759"/>
<keyword evidence="16" id="KW-1185">Reference proteome</keyword>
<dbReference type="Gene3D" id="3.40.50.720">
    <property type="entry name" value="NAD(P)-binding Rossmann-like Domain"/>
    <property type="match status" value="1"/>
</dbReference>
<evidence type="ECO:0000256" key="6">
    <source>
        <dbReference type="ARBA" id="ARBA00023002"/>
    </source>
</evidence>
<dbReference type="SUPFAM" id="SSF51735">
    <property type="entry name" value="NAD(P)-binding Rossmann-fold domains"/>
    <property type="match status" value="1"/>
</dbReference>
<evidence type="ECO:0000259" key="14">
    <source>
        <dbReference type="Pfam" id="PF02737"/>
    </source>
</evidence>
<feature type="domain" description="3-hydroxyacyl-CoA dehydrogenase NAD binding" evidence="14">
    <location>
        <begin position="40"/>
        <end position="220"/>
    </location>
</feature>
<dbReference type="SUPFAM" id="SSF48179">
    <property type="entry name" value="6-phosphogluconate dehydrogenase C-terminal domain-like"/>
    <property type="match status" value="1"/>
</dbReference>
<reference evidence="16" key="1">
    <citation type="submission" date="2011-08" db="EMBL/GenBank/DDBJ databases">
        <authorList>
            <person name="Rombauts S."/>
        </authorList>
    </citation>
    <scope>NUCLEOTIDE SEQUENCE</scope>
    <source>
        <strain evidence="16">London</strain>
    </source>
</reference>
<dbReference type="PANTHER" id="PTHR43561:SF3">
    <property type="entry name" value="HYDROXYACYL-COENZYME A DEHYDROGENASE, MITOCHONDRIAL"/>
    <property type="match status" value="1"/>
</dbReference>
<organism evidence="15 16">
    <name type="scientific">Tetranychus urticae</name>
    <name type="common">Two-spotted spider mite</name>
    <dbReference type="NCBI Taxonomy" id="32264"/>
    <lineage>
        <taxon>Eukaryota</taxon>
        <taxon>Metazoa</taxon>
        <taxon>Ecdysozoa</taxon>
        <taxon>Arthropoda</taxon>
        <taxon>Chelicerata</taxon>
        <taxon>Arachnida</taxon>
        <taxon>Acari</taxon>
        <taxon>Acariformes</taxon>
        <taxon>Trombidiformes</taxon>
        <taxon>Prostigmata</taxon>
        <taxon>Eleutherengona</taxon>
        <taxon>Raphignathae</taxon>
        <taxon>Tetranychoidea</taxon>
        <taxon>Tetranychidae</taxon>
        <taxon>Tetranychus</taxon>
    </lineage>
</organism>
<dbReference type="eggNOG" id="KOG2304">
    <property type="taxonomic scope" value="Eukaryota"/>
</dbReference>
<keyword evidence="8" id="KW-0443">Lipid metabolism</keyword>
<feature type="binding site" evidence="12">
    <location>
        <position position="131"/>
    </location>
    <ligand>
        <name>NAD(+)</name>
        <dbReference type="ChEBI" id="CHEBI:57540"/>
    </ligand>
</feature>
<feature type="binding site" evidence="12">
    <location>
        <position position="68"/>
    </location>
    <ligand>
        <name>NAD(+)</name>
        <dbReference type="ChEBI" id="CHEBI:57540"/>
    </ligand>
</feature>
<sequence>MFRALLSSSSKIGYGTNLYFGRSICTSKQLDAMKVENMLIIGSGLMGSGIAQASAQSGPHFNSIVIQDVNQGALDKAAARIKSNLEKMKSKNSSINVDEIMGRITFSTNIQPKSTDNLLVIEAITEVLDVKQNLFKNLSEQFKDCPNVILATNTSSLPCKDIGIHVTNHSRYAGLHFFNPVPLMKLVEVVKLDNTSDDTYDSLVDYVKSIGKVSVKCKDTPGFIVNRLLLPYMSEAIQMLERGDATVRDIDTAMKLGAGYPMGPFELMDYVGLDTVQLINAVWMKRDPSLIKPSKIIKELVDSGHFGKKSGKGFYEYK</sequence>
<dbReference type="GO" id="GO:0006635">
    <property type="term" value="P:fatty acid beta-oxidation"/>
    <property type="evidence" value="ECO:0007669"/>
    <property type="project" value="TreeGrafter"/>
</dbReference>
<reference evidence="15" key="2">
    <citation type="submission" date="2015-06" db="UniProtKB">
        <authorList>
            <consortium name="EnsemblMetazoa"/>
        </authorList>
    </citation>
    <scope>IDENTIFICATION</scope>
</reference>
<evidence type="ECO:0000256" key="5">
    <source>
        <dbReference type="ARBA" id="ARBA00022832"/>
    </source>
</evidence>
<comment type="pathway">
    <text evidence="2">Lipid metabolism; fatty acid beta-oxidation.</text>
</comment>
<dbReference type="InterPro" id="IPR006180">
    <property type="entry name" value="3-OHacyl-CoA_DH_CS"/>
</dbReference>
<dbReference type="GO" id="GO:0005759">
    <property type="term" value="C:mitochondrial matrix"/>
    <property type="evidence" value="ECO:0007669"/>
    <property type="project" value="UniProtKB-SubCell"/>
</dbReference>
<evidence type="ECO:0000256" key="7">
    <source>
        <dbReference type="ARBA" id="ARBA00023027"/>
    </source>
</evidence>
<dbReference type="Pfam" id="PF02737">
    <property type="entry name" value="3HCDH_N"/>
    <property type="match status" value="1"/>
</dbReference>
<dbReference type="Gene3D" id="1.10.1040.10">
    <property type="entry name" value="N-(1-d-carboxylethyl)-l-norvaline Dehydrogenase, domain 2"/>
    <property type="match status" value="1"/>
</dbReference>
<dbReference type="EnsemblMetazoa" id="tetur09g06470.1">
    <property type="protein sequence ID" value="tetur09g06470.1"/>
    <property type="gene ID" value="tetur09g06470"/>
</dbReference>
<dbReference type="Pfam" id="PF00725">
    <property type="entry name" value="3HCDH"/>
    <property type="match status" value="1"/>
</dbReference>
<dbReference type="Proteomes" id="UP000015104">
    <property type="component" value="Unassembled WGS sequence"/>
</dbReference>
<dbReference type="PROSITE" id="PS00067">
    <property type="entry name" value="3HCDH"/>
    <property type="match status" value="1"/>
</dbReference>
<dbReference type="InterPro" id="IPR013328">
    <property type="entry name" value="6PGD_dom2"/>
</dbReference>
<dbReference type="InterPro" id="IPR022694">
    <property type="entry name" value="3-OHacyl-CoA_DH"/>
</dbReference>
<dbReference type="InterPro" id="IPR052242">
    <property type="entry name" value="Mito_3-hydroxyacyl-CoA_DH"/>
</dbReference>
<feature type="site" description="Important for catalytic activity" evidence="11">
    <location>
        <position position="176"/>
    </location>
</feature>
<comment type="catalytic activity">
    <reaction evidence="10">
        <text>a (3S)-3-hydroxyacyl-CoA + NAD(+) = a 3-oxoacyl-CoA + NADH + H(+)</text>
        <dbReference type="Rhea" id="RHEA:22432"/>
        <dbReference type="ChEBI" id="CHEBI:15378"/>
        <dbReference type="ChEBI" id="CHEBI:57318"/>
        <dbReference type="ChEBI" id="CHEBI:57540"/>
        <dbReference type="ChEBI" id="CHEBI:57945"/>
        <dbReference type="ChEBI" id="CHEBI:90726"/>
        <dbReference type="EC" id="1.1.1.35"/>
    </reaction>
</comment>
<feature type="domain" description="3-hydroxyacyl-CoA dehydrogenase C-terminal" evidence="13">
    <location>
        <begin position="222"/>
        <end position="317"/>
    </location>
</feature>
<dbReference type="OMA" id="MRLGCNQ"/>
<evidence type="ECO:0000256" key="11">
    <source>
        <dbReference type="PIRSR" id="PIRSR000105-1"/>
    </source>
</evidence>
<evidence type="ECO:0000256" key="10">
    <source>
        <dbReference type="ARBA" id="ARBA00049556"/>
    </source>
</evidence>
<evidence type="ECO:0000256" key="2">
    <source>
        <dbReference type="ARBA" id="ARBA00005005"/>
    </source>
</evidence>
<feature type="binding site" evidence="12">
    <location>
        <position position="309"/>
    </location>
    <ligand>
        <name>NAD(+)</name>
        <dbReference type="ChEBI" id="CHEBI:57540"/>
    </ligand>
</feature>
<evidence type="ECO:0000259" key="13">
    <source>
        <dbReference type="Pfam" id="PF00725"/>
    </source>
</evidence>
<evidence type="ECO:0000313" key="15">
    <source>
        <dbReference type="EnsemblMetazoa" id="tetur09g06470.1"/>
    </source>
</evidence>
<dbReference type="KEGG" id="tut:107363252"/>
<evidence type="ECO:0000256" key="8">
    <source>
        <dbReference type="ARBA" id="ARBA00023098"/>
    </source>
</evidence>
<dbReference type="PANTHER" id="PTHR43561">
    <property type="match status" value="1"/>
</dbReference>
<dbReference type="GO" id="GO:0070403">
    <property type="term" value="F:NAD+ binding"/>
    <property type="evidence" value="ECO:0007669"/>
    <property type="project" value="InterPro"/>
</dbReference>
<evidence type="ECO:0000313" key="16">
    <source>
        <dbReference type="Proteomes" id="UP000015104"/>
    </source>
</evidence>
<feature type="binding site" evidence="12">
    <location>
        <position position="155"/>
    </location>
    <ligand>
        <name>NAD(+)</name>
        <dbReference type="ChEBI" id="CHEBI:57540"/>
    </ligand>
</feature>
<protein>
    <recommendedName>
        <fullName evidence="4">3-hydroxyacyl-CoA dehydrogenase</fullName>
        <ecNumber evidence="4">1.1.1.35</ecNumber>
    </recommendedName>
</protein>
<dbReference type="PIRSF" id="PIRSF000105">
    <property type="entry name" value="HCDH"/>
    <property type="match status" value="1"/>
</dbReference>
<comment type="subcellular location">
    <subcellularLocation>
        <location evidence="1">Mitochondrion matrix</location>
    </subcellularLocation>
</comment>
<dbReference type="InterPro" id="IPR006176">
    <property type="entry name" value="3-OHacyl-CoA_DH_NAD-bd"/>
</dbReference>
<dbReference type="EC" id="1.1.1.35" evidence="4"/>
<dbReference type="EMBL" id="CAEY01002034">
    <property type="status" value="NOT_ANNOTATED_CDS"/>
    <property type="molecule type" value="Genomic_DNA"/>
</dbReference>
<dbReference type="InterPro" id="IPR008927">
    <property type="entry name" value="6-PGluconate_DH-like_C_sf"/>
</dbReference>
<dbReference type="AlphaFoldDB" id="T1KEF5"/>
<accession>T1KEF5</accession>
<feature type="binding site" evidence="12">
    <location>
        <begin position="42"/>
        <end position="47"/>
    </location>
    <ligand>
        <name>NAD(+)</name>
        <dbReference type="ChEBI" id="CHEBI:57540"/>
    </ligand>
</feature>
<keyword evidence="6" id="KW-0560">Oxidoreductase</keyword>
<evidence type="ECO:0000256" key="9">
    <source>
        <dbReference type="ARBA" id="ARBA00023128"/>
    </source>
</evidence>
<evidence type="ECO:0000256" key="12">
    <source>
        <dbReference type="PIRSR" id="PIRSR000105-2"/>
    </source>
</evidence>
<dbReference type="STRING" id="32264.T1KEF5"/>
<dbReference type="GO" id="GO:0003857">
    <property type="term" value="F:(3S)-3-hydroxyacyl-CoA dehydrogenase (NAD+) activity"/>
    <property type="evidence" value="ECO:0007669"/>
    <property type="project" value="UniProtKB-EC"/>
</dbReference>
<keyword evidence="5" id="KW-0276">Fatty acid metabolism</keyword>
<feature type="binding site" evidence="12">
    <location>
        <position position="179"/>
    </location>
    <ligand>
        <name>NAD(+)</name>
        <dbReference type="ChEBI" id="CHEBI:57540"/>
    </ligand>
</feature>
<keyword evidence="7 12" id="KW-0520">NAD</keyword>
<dbReference type="InterPro" id="IPR036291">
    <property type="entry name" value="NAD(P)-bd_dom_sf"/>
</dbReference>
<keyword evidence="9" id="KW-0496">Mitochondrion</keyword>
<dbReference type="HOGENOM" id="CLU_009834_2_0_1"/>
<evidence type="ECO:0000256" key="1">
    <source>
        <dbReference type="ARBA" id="ARBA00004305"/>
    </source>
</evidence>
<name>T1KEF5_TETUR</name>
<comment type="similarity">
    <text evidence="3">Belongs to the 3-hydroxyacyl-CoA dehydrogenase family.</text>
</comment>
<feature type="binding site" evidence="12">
    <location>
        <position position="126"/>
    </location>
    <ligand>
        <name>NAD(+)</name>
        <dbReference type="ChEBI" id="CHEBI:57540"/>
    </ligand>
</feature>
<evidence type="ECO:0000256" key="3">
    <source>
        <dbReference type="ARBA" id="ARBA00009463"/>
    </source>
</evidence>